<evidence type="ECO:0000313" key="1">
    <source>
        <dbReference type="Proteomes" id="UP000887576"/>
    </source>
</evidence>
<accession>A0AC34PVK0</accession>
<name>A0AC34PVK0_9BILA</name>
<sequence>MEALSKSLENFVWRTAQASPTNLTTALVLLSDPLLKNSQLGADLVQRAKIEFRRLSESPFFGEVDPAVIFDILDSCDLETTNELQVFQVVANYLYRRSDRLLHVFGLLSCVRLAKTTDADRDKMLATLGRLPQGGHLKIVGRLVFDNENNFRVCCLKDHESKPRCGLLPKQVLESKLTVDLMKIHLENIPGAQKAAENKQALKTRTGRVVFATDAPRRTTRAERRAIREKQKQKNEELNRRILQGFRLGEKK</sequence>
<proteinExistence type="predicted"/>
<dbReference type="Proteomes" id="UP000887576">
    <property type="component" value="Unplaced"/>
</dbReference>
<reference evidence="2" key="1">
    <citation type="submission" date="2022-11" db="UniProtKB">
        <authorList>
            <consortium name="WormBaseParasite"/>
        </authorList>
    </citation>
    <scope>IDENTIFICATION</scope>
</reference>
<evidence type="ECO:0000313" key="2">
    <source>
        <dbReference type="WBParaSite" id="JU765_v2.g10302.t1"/>
    </source>
</evidence>
<organism evidence="1 2">
    <name type="scientific">Panagrolaimus sp. JU765</name>
    <dbReference type="NCBI Taxonomy" id="591449"/>
    <lineage>
        <taxon>Eukaryota</taxon>
        <taxon>Metazoa</taxon>
        <taxon>Ecdysozoa</taxon>
        <taxon>Nematoda</taxon>
        <taxon>Chromadorea</taxon>
        <taxon>Rhabditida</taxon>
        <taxon>Tylenchina</taxon>
        <taxon>Panagrolaimomorpha</taxon>
        <taxon>Panagrolaimoidea</taxon>
        <taxon>Panagrolaimidae</taxon>
        <taxon>Panagrolaimus</taxon>
    </lineage>
</organism>
<protein>
    <submittedName>
        <fullName evidence="2">BACK domain-containing protein</fullName>
    </submittedName>
</protein>
<dbReference type="WBParaSite" id="JU765_v2.g10302.t1">
    <property type="protein sequence ID" value="JU765_v2.g10302.t1"/>
    <property type="gene ID" value="JU765_v2.g10302"/>
</dbReference>